<keyword evidence="1" id="KW-0812">Transmembrane</keyword>
<gene>
    <name evidence="2" type="ORF">ABC228_00600</name>
</gene>
<keyword evidence="1" id="KW-0472">Membrane</keyword>
<keyword evidence="1" id="KW-1133">Transmembrane helix</keyword>
<comment type="caution">
    <text evidence="2">The sequence shown here is derived from an EMBL/GenBank/DDBJ whole genome shotgun (WGS) entry which is preliminary data.</text>
</comment>
<evidence type="ECO:0000313" key="2">
    <source>
        <dbReference type="EMBL" id="MEN2765674.1"/>
    </source>
</evidence>
<organism evidence="2 3">
    <name type="scientific">Ornithinibacillus xuwenensis</name>
    <dbReference type="NCBI Taxonomy" id="3144668"/>
    <lineage>
        <taxon>Bacteria</taxon>
        <taxon>Bacillati</taxon>
        <taxon>Bacillota</taxon>
        <taxon>Bacilli</taxon>
        <taxon>Bacillales</taxon>
        <taxon>Bacillaceae</taxon>
        <taxon>Ornithinibacillus</taxon>
    </lineage>
</organism>
<dbReference type="Proteomes" id="UP001444625">
    <property type="component" value="Unassembled WGS sequence"/>
</dbReference>
<evidence type="ECO:0000256" key="1">
    <source>
        <dbReference type="SAM" id="Phobius"/>
    </source>
</evidence>
<dbReference type="InterPro" id="IPR009406">
    <property type="entry name" value="DUF1056"/>
</dbReference>
<evidence type="ECO:0000313" key="3">
    <source>
        <dbReference type="Proteomes" id="UP001444625"/>
    </source>
</evidence>
<feature type="transmembrane region" description="Helical" evidence="1">
    <location>
        <begin position="16"/>
        <end position="37"/>
    </location>
</feature>
<dbReference type="RefSeq" id="WP_345823150.1">
    <property type="nucleotide sequence ID" value="NZ_JBDIML010000001.1"/>
</dbReference>
<feature type="transmembrane region" description="Helical" evidence="1">
    <location>
        <begin position="43"/>
        <end position="60"/>
    </location>
</feature>
<keyword evidence="3" id="KW-1185">Reference proteome</keyword>
<accession>A0ABU9XBN7</accession>
<protein>
    <submittedName>
        <fullName evidence="2">Uncharacterized protein</fullName>
    </submittedName>
</protein>
<sequence>MKQKVLNYFNNTFKKVFLYLDDILLFIGIALISVGVFKIYIPAGYITLGILVVLFAYVYARSKEGDHG</sequence>
<dbReference type="Pfam" id="PF06341">
    <property type="entry name" value="DUF1056"/>
    <property type="match status" value="1"/>
</dbReference>
<dbReference type="EMBL" id="JBDIML010000001">
    <property type="protein sequence ID" value="MEN2765674.1"/>
    <property type="molecule type" value="Genomic_DNA"/>
</dbReference>
<proteinExistence type="predicted"/>
<name>A0ABU9XBN7_9BACI</name>
<reference evidence="2 3" key="1">
    <citation type="submission" date="2024-05" db="EMBL/GenBank/DDBJ databases">
        <authorList>
            <person name="Haq I."/>
            <person name="Ullah Z."/>
            <person name="Ahmad R."/>
            <person name="Li M."/>
            <person name="Tong Y."/>
        </authorList>
    </citation>
    <scope>NUCLEOTIDE SEQUENCE [LARGE SCALE GENOMIC DNA]</scope>
    <source>
        <strain evidence="2 3">16A2E</strain>
    </source>
</reference>